<name>A0ABY5Y3T2_9BACT</name>
<keyword evidence="2" id="KW-1185">Reference proteome</keyword>
<evidence type="ECO:0000313" key="1">
    <source>
        <dbReference type="EMBL" id="UWX06688.1"/>
    </source>
</evidence>
<proteinExistence type="predicted"/>
<protein>
    <recommendedName>
        <fullName evidence="3">Cell division protein FtsL</fullName>
    </recommendedName>
</protein>
<accession>A0ABY5Y3T2</accession>
<sequence length="81" mass="9094">MIISLLFSLATGVALIWISIARNDLGYEIFKLQKEIDNGSAHITKLEVERDSLLSPYVLNEKAKDLGLRIADPGQIRRLID</sequence>
<gene>
    <name evidence="1" type="ORF">JBF11_00115</name>
</gene>
<dbReference type="Proteomes" id="UP001058120">
    <property type="component" value="Chromosome"/>
</dbReference>
<evidence type="ECO:0000313" key="2">
    <source>
        <dbReference type="Proteomes" id="UP001058120"/>
    </source>
</evidence>
<organism evidence="1 2">
    <name type="scientific">Taurinivorans muris</name>
    <dbReference type="NCBI Taxonomy" id="2787751"/>
    <lineage>
        <taxon>Bacteria</taxon>
        <taxon>Pseudomonadati</taxon>
        <taxon>Thermodesulfobacteriota</taxon>
        <taxon>Desulfovibrionia</taxon>
        <taxon>Desulfovibrionales</taxon>
        <taxon>Desulfovibrionaceae</taxon>
        <taxon>Taurinivorans</taxon>
    </lineage>
</organism>
<reference evidence="1" key="1">
    <citation type="submission" date="2020-12" db="EMBL/GenBank/DDBJ databases">
        <title>Taurinivorans muris gen. nov., sp. nov., fundamental and realized metabolic niche of a ubiquitous sulfidogenic bacterium in the murine intestine.</title>
        <authorList>
            <person name="Ye H."/>
            <person name="Hanson B.T."/>
            <person name="Loy A."/>
        </authorList>
    </citation>
    <scope>NUCLEOTIDE SEQUENCE</scope>
    <source>
        <strain evidence="1">LT0009</strain>
    </source>
</reference>
<evidence type="ECO:0008006" key="3">
    <source>
        <dbReference type="Google" id="ProtNLM"/>
    </source>
</evidence>
<dbReference type="EMBL" id="CP065938">
    <property type="protein sequence ID" value="UWX06688.1"/>
    <property type="molecule type" value="Genomic_DNA"/>
</dbReference>